<comment type="similarity">
    <text evidence="1">Belongs to the metallo-beta-lactamase superfamily. Glyoxalase II family.</text>
</comment>
<protein>
    <recommendedName>
        <fullName evidence="5">Beta-lactamase-like protein 2 homolog</fullName>
    </recommendedName>
</protein>
<dbReference type="InterPro" id="IPR036388">
    <property type="entry name" value="WH-like_DNA-bd_sf"/>
</dbReference>
<evidence type="ECO:0000313" key="7">
    <source>
        <dbReference type="EnsemblMetazoa" id="tetur13g00420.1"/>
    </source>
</evidence>
<dbReference type="GO" id="GO:0046872">
    <property type="term" value="F:metal ion binding"/>
    <property type="evidence" value="ECO:0007669"/>
    <property type="project" value="UniProtKB-KW"/>
</dbReference>
<organism evidence="7 8">
    <name type="scientific">Tetranychus urticae</name>
    <name type="common">Two-spotted spider mite</name>
    <dbReference type="NCBI Taxonomy" id="32264"/>
    <lineage>
        <taxon>Eukaryota</taxon>
        <taxon>Metazoa</taxon>
        <taxon>Ecdysozoa</taxon>
        <taxon>Arthropoda</taxon>
        <taxon>Chelicerata</taxon>
        <taxon>Arachnida</taxon>
        <taxon>Acari</taxon>
        <taxon>Acariformes</taxon>
        <taxon>Trombidiformes</taxon>
        <taxon>Prostigmata</taxon>
        <taxon>Eleutherengona</taxon>
        <taxon>Raphignathae</taxon>
        <taxon>Tetranychoidea</taxon>
        <taxon>Tetranychidae</taxon>
        <taxon>Tetranychus</taxon>
    </lineage>
</organism>
<dbReference type="InterPro" id="IPR036866">
    <property type="entry name" value="RibonucZ/Hydroxyglut_hydro"/>
</dbReference>
<dbReference type="Gene3D" id="1.10.10.10">
    <property type="entry name" value="Winged helix-like DNA-binding domain superfamily/Winged helix DNA-binding domain"/>
    <property type="match status" value="1"/>
</dbReference>
<dbReference type="Proteomes" id="UP000015104">
    <property type="component" value="Unassembled WGS sequence"/>
</dbReference>
<evidence type="ECO:0000256" key="3">
    <source>
        <dbReference type="ARBA" id="ARBA00022801"/>
    </source>
</evidence>
<proteinExistence type="inferred from homology"/>
<dbReference type="Pfam" id="PF00753">
    <property type="entry name" value="Lactamase_B"/>
    <property type="match status" value="1"/>
</dbReference>
<evidence type="ECO:0000256" key="1">
    <source>
        <dbReference type="ARBA" id="ARBA00006759"/>
    </source>
</evidence>
<dbReference type="CDD" id="cd07722">
    <property type="entry name" value="LACTB2-like_MBL-fold"/>
    <property type="match status" value="1"/>
</dbReference>
<dbReference type="PANTHER" id="PTHR23131:SF0">
    <property type="entry name" value="ENDORIBONUCLEASE LACTB2"/>
    <property type="match status" value="1"/>
</dbReference>
<evidence type="ECO:0000259" key="6">
    <source>
        <dbReference type="SMART" id="SM00849"/>
    </source>
</evidence>
<dbReference type="FunFam" id="3.60.15.10:FF:000017">
    <property type="entry name" value="Lactamase beta 2"/>
    <property type="match status" value="1"/>
</dbReference>
<keyword evidence="3" id="KW-0378">Hydrolase</keyword>
<sequence length="322" mass="36417">MVKITFFDWKIDEHQKLSKLIILSTIMSAIIPKVTKLSERVIRVLGCNPGPFTLQGTNTYLVGTGDNRVLIDTGEKNNQEYINTLKDVLSSSQIKLSNIIITHWHPDHVGGLLSVLDLPNIHPGCKVFKFKNDKKDVINDQISYEYLRDEQSIEVDDKTTLRVLFTPGHTDDHAALLLDEEKSVFAGDCVLGEGSVIFEDLSDYLKSLEIIASFNPVKIYPGHGPEVYNPKEKINDLIGRRMNRERQIMECIRSSDSQGTTISEIVSIIFKDKPKELHPVAAFTITHHLQKLLKEQKVETDGLADQAHYWIKGVRNQCLKGL</sequence>
<dbReference type="Pfam" id="PF17778">
    <property type="entry name" value="WHD_BLACT"/>
    <property type="match status" value="1"/>
</dbReference>
<dbReference type="GO" id="GO:0031123">
    <property type="term" value="P:RNA 3'-end processing"/>
    <property type="evidence" value="ECO:0007669"/>
    <property type="project" value="UniProtKB-ARBA"/>
</dbReference>
<dbReference type="EMBL" id="CAEY01000163">
    <property type="status" value="NOT_ANNOTATED_CDS"/>
    <property type="molecule type" value="Genomic_DNA"/>
</dbReference>
<dbReference type="GO" id="GO:0016787">
    <property type="term" value="F:hydrolase activity"/>
    <property type="evidence" value="ECO:0007669"/>
    <property type="project" value="UniProtKB-KW"/>
</dbReference>
<evidence type="ECO:0000256" key="5">
    <source>
        <dbReference type="ARBA" id="ARBA00069358"/>
    </source>
</evidence>
<evidence type="ECO:0000256" key="2">
    <source>
        <dbReference type="ARBA" id="ARBA00022723"/>
    </source>
</evidence>
<keyword evidence="2" id="KW-0479">Metal-binding</keyword>
<reference evidence="8" key="1">
    <citation type="submission" date="2011-08" db="EMBL/GenBank/DDBJ databases">
        <authorList>
            <person name="Rombauts S."/>
        </authorList>
    </citation>
    <scope>NUCLEOTIDE SEQUENCE</scope>
    <source>
        <strain evidence="8">London</strain>
    </source>
</reference>
<dbReference type="AlphaFoldDB" id="T1KJL9"/>
<evidence type="ECO:0000256" key="4">
    <source>
        <dbReference type="ARBA" id="ARBA00022833"/>
    </source>
</evidence>
<dbReference type="SUPFAM" id="SSF56281">
    <property type="entry name" value="Metallo-hydrolase/oxidoreductase"/>
    <property type="match status" value="1"/>
</dbReference>
<dbReference type="eggNOG" id="KOG0813">
    <property type="taxonomic scope" value="Eukaryota"/>
</dbReference>
<dbReference type="STRING" id="32264.T1KJL9"/>
<reference evidence="7" key="2">
    <citation type="submission" date="2015-06" db="UniProtKB">
        <authorList>
            <consortium name="EnsemblMetazoa"/>
        </authorList>
    </citation>
    <scope>IDENTIFICATION</scope>
</reference>
<evidence type="ECO:0000313" key="8">
    <source>
        <dbReference type="Proteomes" id="UP000015104"/>
    </source>
</evidence>
<keyword evidence="8" id="KW-1185">Reference proteome</keyword>
<feature type="domain" description="Metallo-beta-lactamase" evidence="6">
    <location>
        <begin position="56"/>
        <end position="223"/>
    </location>
</feature>
<dbReference type="Gene3D" id="3.60.15.10">
    <property type="entry name" value="Ribonuclease Z/Hydroxyacylglutathione hydrolase-like"/>
    <property type="match status" value="1"/>
</dbReference>
<name>T1KJL9_TETUR</name>
<dbReference type="EnsemblMetazoa" id="tetur13g00420.1">
    <property type="protein sequence ID" value="tetur13g00420.1"/>
    <property type="gene ID" value="tetur13g00420"/>
</dbReference>
<dbReference type="InterPro" id="IPR050662">
    <property type="entry name" value="Sec-metab_biosynth-thioest"/>
</dbReference>
<dbReference type="InterPro" id="IPR001279">
    <property type="entry name" value="Metallo-B-lactamas"/>
</dbReference>
<dbReference type="InterPro" id="IPR047921">
    <property type="entry name" value="LACTB2-like_MBL-fold"/>
</dbReference>
<dbReference type="PANTHER" id="PTHR23131">
    <property type="entry name" value="ENDORIBONUCLEASE LACTB2"/>
    <property type="match status" value="1"/>
</dbReference>
<keyword evidence="4" id="KW-0862">Zinc</keyword>
<dbReference type="InterPro" id="IPR041516">
    <property type="entry name" value="LACTB2_WH"/>
</dbReference>
<accession>T1KJL9</accession>
<dbReference type="HOGENOM" id="CLU_048478_1_3_1"/>
<dbReference type="SMART" id="SM00849">
    <property type="entry name" value="Lactamase_B"/>
    <property type="match status" value="1"/>
</dbReference>